<dbReference type="InterPro" id="IPR040449">
    <property type="entry name" value="Peptidase_S66_N"/>
</dbReference>
<dbReference type="InterPro" id="IPR029062">
    <property type="entry name" value="Class_I_gatase-like"/>
</dbReference>
<comment type="similarity">
    <text evidence="1">Belongs to the peptidase S66 family.</text>
</comment>
<dbReference type="EMBL" id="JAROCC010000013">
    <property type="protein sequence ID" value="MDN4608684.1"/>
    <property type="molecule type" value="Genomic_DNA"/>
</dbReference>
<evidence type="ECO:0000259" key="3">
    <source>
        <dbReference type="Pfam" id="PF02016"/>
    </source>
</evidence>
<evidence type="ECO:0000256" key="2">
    <source>
        <dbReference type="ARBA" id="ARBA00022801"/>
    </source>
</evidence>
<dbReference type="InterPro" id="IPR027461">
    <property type="entry name" value="Carboxypeptidase_A_C_sf"/>
</dbReference>
<feature type="domain" description="LD-carboxypeptidase C-terminal" evidence="4">
    <location>
        <begin position="200"/>
        <end position="315"/>
    </location>
</feature>
<proteinExistence type="inferred from homology"/>
<dbReference type="SUPFAM" id="SSF52317">
    <property type="entry name" value="Class I glutamine amidotransferase-like"/>
    <property type="match status" value="1"/>
</dbReference>
<comment type="caution">
    <text evidence="5">The sequence shown here is derived from an EMBL/GenBank/DDBJ whole genome shotgun (WGS) entry which is preliminary data.</text>
</comment>
<evidence type="ECO:0000259" key="4">
    <source>
        <dbReference type="Pfam" id="PF17676"/>
    </source>
</evidence>
<sequence length="335" mass="37459">MELLKKGDTIGIFTPSSPATVTAKLRFDRAKSFLEGKGFAIVEGKLTGKMDGYRSGSPKERAEELNELIKDTSVKMIMSTIGGTNSNSMLPYIDYEAFKQNPKIVVGYSDATAILLALYSKTGIPTYYGPALVPSFGEFEPLVNDTYHYFEQYFMQKNELPYEVPMPDFWSDELVNWLEKTTEKKLYKNEWITGHNGVAEGRLIGGNVNAMYGFIGSPYFPLIEQGDILLIEDCMKNASIVEKNFAMLKAQGIFDKVAGIILGKHEQYDDLDTGKQPLDLLIEQLDGLDIPILADFDTSHTHPMHPLAIGMKVKLDAGRKKVFCTEDWLDFSTLG</sequence>
<gene>
    <name evidence="5" type="ORF">P5G49_14575</name>
</gene>
<dbReference type="Pfam" id="PF17676">
    <property type="entry name" value="Peptidase_S66C"/>
    <property type="match status" value="1"/>
</dbReference>
<keyword evidence="6" id="KW-1185">Reference proteome</keyword>
<dbReference type="PANTHER" id="PTHR30237:SF5">
    <property type="entry name" value="CARBOXYPEPTIDASE VC_A0337-RELATED"/>
    <property type="match status" value="1"/>
</dbReference>
<dbReference type="Gene3D" id="3.40.50.10740">
    <property type="entry name" value="Class I glutamine amidotransferase-like"/>
    <property type="match status" value="1"/>
</dbReference>
<dbReference type="InterPro" id="IPR027478">
    <property type="entry name" value="LdcA_N"/>
</dbReference>
<dbReference type="Proteomes" id="UP001175097">
    <property type="component" value="Unassembled WGS sequence"/>
</dbReference>
<evidence type="ECO:0000313" key="6">
    <source>
        <dbReference type="Proteomes" id="UP001175097"/>
    </source>
</evidence>
<dbReference type="RefSeq" id="WP_301244917.1">
    <property type="nucleotide sequence ID" value="NZ_JAROCC010000013.1"/>
</dbReference>
<evidence type="ECO:0000313" key="5">
    <source>
        <dbReference type="EMBL" id="MDN4608684.1"/>
    </source>
</evidence>
<dbReference type="InterPro" id="IPR003507">
    <property type="entry name" value="S66_fam"/>
</dbReference>
<dbReference type="SUPFAM" id="SSF141986">
    <property type="entry name" value="LD-carboxypeptidase A C-terminal domain-like"/>
    <property type="match status" value="1"/>
</dbReference>
<name>A0ABT8JX08_9BACL</name>
<dbReference type="Pfam" id="PF02016">
    <property type="entry name" value="Peptidase_S66"/>
    <property type="match status" value="1"/>
</dbReference>
<evidence type="ECO:0000256" key="1">
    <source>
        <dbReference type="ARBA" id="ARBA00010233"/>
    </source>
</evidence>
<dbReference type="PIRSF" id="PIRSF028757">
    <property type="entry name" value="LD-carboxypeptidase"/>
    <property type="match status" value="1"/>
</dbReference>
<keyword evidence="2" id="KW-0378">Hydrolase</keyword>
<dbReference type="PANTHER" id="PTHR30237">
    <property type="entry name" value="MURAMOYLTETRAPEPTIDE CARBOXYPEPTIDASE"/>
    <property type="match status" value="1"/>
</dbReference>
<reference evidence="5" key="1">
    <citation type="submission" date="2023-03" db="EMBL/GenBank/DDBJ databases">
        <title>MT1 and MT2 Draft Genomes of Novel Species.</title>
        <authorList>
            <person name="Venkateswaran K."/>
        </authorList>
    </citation>
    <scope>NUCLEOTIDE SEQUENCE</scope>
    <source>
        <strain evidence="5">F6_3S_P_2</strain>
    </source>
</reference>
<dbReference type="InterPro" id="IPR040921">
    <property type="entry name" value="Peptidase_S66C"/>
</dbReference>
<dbReference type="Gene3D" id="3.50.30.60">
    <property type="entry name" value="LD-carboxypeptidase A C-terminal domain-like"/>
    <property type="match status" value="1"/>
</dbReference>
<dbReference type="CDD" id="cd07062">
    <property type="entry name" value="Peptidase_S66_mccF_like"/>
    <property type="match status" value="1"/>
</dbReference>
<protein>
    <submittedName>
        <fullName evidence="5">LD-carboxypeptidase</fullName>
    </submittedName>
</protein>
<organism evidence="5 6">
    <name type="scientific">Sporosarcina highlanderae</name>
    <dbReference type="NCBI Taxonomy" id="3035916"/>
    <lineage>
        <taxon>Bacteria</taxon>
        <taxon>Bacillati</taxon>
        <taxon>Bacillota</taxon>
        <taxon>Bacilli</taxon>
        <taxon>Bacillales</taxon>
        <taxon>Caryophanaceae</taxon>
        <taxon>Sporosarcina</taxon>
    </lineage>
</organism>
<accession>A0ABT8JX08</accession>
<feature type="domain" description="LD-carboxypeptidase N-terminal" evidence="3">
    <location>
        <begin position="10"/>
        <end position="129"/>
    </location>
</feature>